<reference evidence="2" key="1">
    <citation type="submission" date="2024-02" db="EMBL/GenBank/DDBJ databases">
        <title>Genome sequences of strain Gemmobacter sp. JM10B15.</title>
        <authorList>
            <person name="Zhang M."/>
        </authorList>
    </citation>
    <scope>NUCLEOTIDE SEQUENCE</scope>
    <source>
        <strain evidence="2">JM10B15</strain>
    </source>
</reference>
<evidence type="ECO:0000313" key="2">
    <source>
        <dbReference type="EMBL" id="MEH7829806.1"/>
    </source>
</evidence>
<keyword evidence="3" id="KW-1185">Reference proteome</keyword>
<sequence length="325" mass="36341">MQRLADILLRNGLDRPDVRPLHAYTIDDKELAALGRLLRLRIGTEEPLASTAQAFVLWAAEYLRTAHPGGYLTWDFVFAGLAQPRPDYAFVQRITEDGLRAWGRSLRRGQVGHREFLYSLLAEGGLPDIALAQAGTYRTARRTAPPRCEGRCLPRRPRRPLGHRPDPAPARSRRRNGPCGRCPPVLVARTQAAFEDFVRRWRNEHRLLLDAAATAADKDIRTAMEFRARRLAGEFLLGELARRGFTPAYGFPTDVVTFQNLRDRLPNADQPGKSFQRRGTASRPLDQAIREYAPGAEVVIDGLVHLSEGILPAWEAVADASGLED</sequence>
<dbReference type="Proteomes" id="UP001431963">
    <property type="component" value="Unassembled WGS sequence"/>
</dbReference>
<comment type="caution">
    <text evidence="2">The sequence shown here is derived from an EMBL/GenBank/DDBJ whole genome shotgun (WGS) entry which is preliminary data.</text>
</comment>
<feature type="region of interest" description="Disordered" evidence="1">
    <location>
        <begin position="140"/>
        <end position="181"/>
    </location>
</feature>
<accession>A0ABU8BYP8</accession>
<organism evidence="2 3">
    <name type="scientific">Gemmobacter denitrificans</name>
    <dbReference type="NCBI Taxonomy" id="3123040"/>
    <lineage>
        <taxon>Bacteria</taxon>
        <taxon>Pseudomonadati</taxon>
        <taxon>Pseudomonadota</taxon>
        <taxon>Alphaproteobacteria</taxon>
        <taxon>Rhodobacterales</taxon>
        <taxon>Paracoccaceae</taxon>
        <taxon>Gemmobacter</taxon>
    </lineage>
</organism>
<evidence type="ECO:0000256" key="1">
    <source>
        <dbReference type="SAM" id="MobiDB-lite"/>
    </source>
</evidence>
<proteinExistence type="predicted"/>
<name>A0ABU8BYP8_9RHOB</name>
<evidence type="ECO:0000313" key="3">
    <source>
        <dbReference type="Proteomes" id="UP001431963"/>
    </source>
</evidence>
<gene>
    <name evidence="2" type="ORF">V6590_16775</name>
</gene>
<dbReference type="EMBL" id="JBALHR010000013">
    <property type="protein sequence ID" value="MEH7829806.1"/>
    <property type="molecule type" value="Genomic_DNA"/>
</dbReference>
<dbReference type="RefSeq" id="WP_335424834.1">
    <property type="nucleotide sequence ID" value="NZ_JBALHR010000013.1"/>
</dbReference>
<protein>
    <submittedName>
        <fullName evidence="2">Uncharacterized protein</fullName>
    </submittedName>
</protein>
<feature type="compositionally biased region" description="Basic residues" evidence="1">
    <location>
        <begin position="153"/>
        <end position="162"/>
    </location>
</feature>